<feature type="domain" description="TLDc" evidence="2">
    <location>
        <begin position="56"/>
        <end position="210"/>
    </location>
</feature>
<protein>
    <submittedName>
        <fullName evidence="3">PEP_CTERM-anchored TLD domain-containing protein</fullName>
    </submittedName>
</protein>
<reference evidence="3 4" key="1">
    <citation type="submission" date="2020-07" db="EMBL/GenBank/DDBJ databases">
        <title>Novel species isolated from subtropical streams in China.</title>
        <authorList>
            <person name="Lu H."/>
        </authorList>
    </citation>
    <scope>NUCLEOTIDE SEQUENCE [LARGE SCALE GENOMIC DNA]</scope>
    <source>
        <strain evidence="3 4">LX20W</strain>
    </source>
</reference>
<dbReference type="InterPro" id="IPR006571">
    <property type="entry name" value="TLDc_dom"/>
</dbReference>
<sequence length="243" mass="25900">MGTNLNKGAAALLAALLCGLSVSASAATTLLGPAEQHQLAAWLGEGSLAFTNVYTKAAGDTSLNFHHAADGKGRTFSIMQATNEKGQTWVIGGYNPQSWNSSGSYNMTTENAQRTAFLFNLTNGTIFRQTPKSYAMDTIGAYQTYNKAGYGPTFGTGYDLYVPGNLTTGGYSSLYSYIDPATSNFNASVLDGSAFVRPNITFGAIEVYTISPVPEPRAYLLVLLGLATMALLRARGQRTPRRD</sequence>
<evidence type="ECO:0000259" key="2">
    <source>
        <dbReference type="Pfam" id="PF07534"/>
    </source>
</evidence>
<evidence type="ECO:0000313" key="3">
    <source>
        <dbReference type="EMBL" id="MBA5637122.1"/>
    </source>
</evidence>
<feature type="signal peptide" evidence="1">
    <location>
        <begin position="1"/>
        <end position="26"/>
    </location>
</feature>
<dbReference type="Proteomes" id="UP000534388">
    <property type="component" value="Unassembled WGS sequence"/>
</dbReference>
<dbReference type="EMBL" id="JACEZT010000004">
    <property type="protein sequence ID" value="MBA5637122.1"/>
    <property type="molecule type" value="Genomic_DNA"/>
</dbReference>
<dbReference type="RefSeq" id="WP_182161418.1">
    <property type="nucleotide sequence ID" value="NZ_JACEZT010000004.1"/>
</dbReference>
<dbReference type="NCBIfam" id="NF038124">
    <property type="entry name" value="PEP_CTERM_TLD_A"/>
    <property type="match status" value="1"/>
</dbReference>
<proteinExistence type="predicted"/>
<organism evidence="3 4">
    <name type="scientific">Rugamonas brunnea</name>
    <dbReference type="NCBI Taxonomy" id="2758569"/>
    <lineage>
        <taxon>Bacteria</taxon>
        <taxon>Pseudomonadati</taxon>
        <taxon>Pseudomonadota</taxon>
        <taxon>Betaproteobacteria</taxon>
        <taxon>Burkholderiales</taxon>
        <taxon>Oxalobacteraceae</taxon>
        <taxon>Telluria group</taxon>
        <taxon>Rugamonas</taxon>
    </lineage>
</organism>
<dbReference type="Pfam" id="PF07534">
    <property type="entry name" value="TLD"/>
    <property type="match status" value="1"/>
</dbReference>
<accession>A0A7W2IBM7</accession>
<evidence type="ECO:0000313" key="4">
    <source>
        <dbReference type="Proteomes" id="UP000534388"/>
    </source>
</evidence>
<keyword evidence="1" id="KW-0732">Signal</keyword>
<evidence type="ECO:0000256" key="1">
    <source>
        <dbReference type="SAM" id="SignalP"/>
    </source>
</evidence>
<name>A0A7W2IBM7_9BURK</name>
<keyword evidence="4" id="KW-1185">Reference proteome</keyword>
<gene>
    <name evidence="3" type="ORF">H3H37_08640</name>
</gene>
<dbReference type="AlphaFoldDB" id="A0A7W2IBM7"/>
<feature type="chain" id="PRO_5030899021" evidence="1">
    <location>
        <begin position="27"/>
        <end position="243"/>
    </location>
</feature>
<comment type="caution">
    <text evidence="3">The sequence shown here is derived from an EMBL/GenBank/DDBJ whole genome shotgun (WGS) entry which is preliminary data.</text>
</comment>